<organism evidence="1 2">
    <name type="scientific">Pisum sativum</name>
    <name type="common">Garden pea</name>
    <name type="synonym">Lathyrus oleraceus</name>
    <dbReference type="NCBI Taxonomy" id="3888"/>
    <lineage>
        <taxon>Eukaryota</taxon>
        <taxon>Viridiplantae</taxon>
        <taxon>Streptophyta</taxon>
        <taxon>Embryophyta</taxon>
        <taxon>Tracheophyta</taxon>
        <taxon>Spermatophyta</taxon>
        <taxon>Magnoliopsida</taxon>
        <taxon>eudicotyledons</taxon>
        <taxon>Gunneridae</taxon>
        <taxon>Pentapetalae</taxon>
        <taxon>rosids</taxon>
        <taxon>fabids</taxon>
        <taxon>Fabales</taxon>
        <taxon>Fabaceae</taxon>
        <taxon>Papilionoideae</taxon>
        <taxon>50 kb inversion clade</taxon>
        <taxon>NPAAA clade</taxon>
        <taxon>Hologalegina</taxon>
        <taxon>IRL clade</taxon>
        <taxon>Fabeae</taxon>
        <taxon>Lathyrus</taxon>
    </lineage>
</organism>
<dbReference type="Gramene" id="Psat01G0554000-T1">
    <property type="protein sequence ID" value="KAI5448150.1"/>
    <property type="gene ID" value="KIW84_015540"/>
</dbReference>
<keyword evidence="2" id="KW-1185">Reference proteome</keyword>
<evidence type="ECO:0000313" key="1">
    <source>
        <dbReference type="EMBL" id="KAI5448150.1"/>
    </source>
</evidence>
<dbReference type="EMBL" id="JAMSHJ010000001">
    <property type="protein sequence ID" value="KAI5448150.1"/>
    <property type="molecule type" value="Genomic_DNA"/>
</dbReference>
<accession>A0A9D5BR41</accession>
<protein>
    <submittedName>
        <fullName evidence="1">Uncharacterized protein</fullName>
    </submittedName>
</protein>
<comment type="caution">
    <text evidence="1">The sequence shown here is derived from an EMBL/GenBank/DDBJ whole genome shotgun (WGS) entry which is preliminary data.</text>
</comment>
<sequence length="209" mass="24662">MEFDEVLMVVLVLMYRRGMGRLFMGGGESVTVGRNTMKQPRFWRKVTMCSSLVMMKVFVDAVLEKVAIEKRLSLVKAWEESEKSTAENKNFSYNSEICKRLTRECMLKEEIEKSKAENKNFSYNSETCKRLTRECMLKEEIEMSKAENKNFSYNSEICKRLTRECMLKEEIEMSKAENKNFSYNSEICKRLTRECMLKEEIEKSKAENK</sequence>
<dbReference type="AlphaFoldDB" id="A0A9D5BR41"/>
<dbReference type="Proteomes" id="UP001058974">
    <property type="component" value="Chromosome 1"/>
</dbReference>
<evidence type="ECO:0000313" key="2">
    <source>
        <dbReference type="Proteomes" id="UP001058974"/>
    </source>
</evidence>
<gene>
    <name evidence="1" type="ORF">KIW84_015540</name>
</gene>
<proteinExistence type="predicted"/>
<reference evidence="1 2" key="1">
    <citation type="journal article" date="2022" name="Nat. Genet.">
        <title>Improved pea reference genome and pan-genome highlight genomic features and evolutionary characteristics.</title>
        <authorList>
            <person name="Yang T."/>
            <person name="Liu R."/>
            <person name="Luo Y."/>
            <person name="Hu S."/>
            <person name="Wang D."/>
            <person name="Wang C."/>
            <person name="Pandey M.K."/>
            <person name="Ge S."/>
            <person name="Xu Q."/>
            <person name="Li N."/>
            <person name="Li G."/>
            <person name="Huang Y."/>
            <person name="Saxena R.K."/>
            <person name="Ji Y."/>
            <person name="Li M."/>
            <person name="Yan X."/>
            <person name="He Y."/>
            <person name="Liu Y."/>
            <person name="Wang X."/>
            <person name="Xiang C."/>
            <person name="Varshney R.K."/>
            <person name="Ding H."/>
            <person name="Gao S."/>
            <person name="Zong X."/>
        </authorList>
    </citation>
    <scope>NUCLEOTIDE SEQUENCE [LARGE SCALE GENOMIC DNA]</scope>
    <source>
        <strain evidence="1 2">cv. Zhongwan 6</strain>
    </source>
</reference>
<name>A0A9D5BR41_PEA</name>